<organism evidence="11 12">
    <name type="scientific">Macrostomum lignano</name>
    <dbReference type="NCBI Taxonomy" id="282301"/>
    <lineage>
        <taxon>Eukaryota</taxon>
        <taxon>Metazoa</taxon>
        <taxon>Spiralia</taxon>
        <taxon>Lophotrochozoa</taxon>
        <taxon>Platyhelminthes</taxon>
        <taxon>Rhabditophora</taxon>
        <taxon>Macrostomorpha</taxon>
        <taxon>Macrostomida</taxon>
        <taxon>Macrostomidae</taxon>
        <taxon>Macrostomum</taxon>
    </lineage>
</organism>
<evidence type="ECO:0000259" key="10">
    <source>
        <dbReference type="Pfam" id="PF00105"/>
    </source>
</evidence>
<feature type="region of interest" description="Disordered" evidence="9">
    <location>
        <begin position="326"/>
        <end position="375"/>
    </location>
</feature>
<dbReference type="GO" id="GO:0008270">
    <property type="term" value="F:zinc ion binding"/>
    <property type="evidence" value="ECO:0007669"/>
    <property type="project" value="UniProtKB-KW"/>
</dbReference>
<dbReference type="GO" id="GO:0045944">
    <property type="term" value="P:positive regulation of transcription by RNA polymerase II"/>
    <property type="evidence" value="ECO:0007669"/>
    <property type="project" value="TreeGrafter"/>
</dbReference>
<feature type="region of interest" description="Disordered" evidence="9">
    <location>
        <begin position="222"/>
        <end position="241"/>
    </location>
</feature>
<keyword evidence="2" id="KW-0863">Zinc-finger</keyword>
<evidence type="ECO:0000256" key="5">
    <source>
        <dbReference type="ARBA" id="ARBA00023125"/>
    </source>
</evidence>
<feature type="region of interest" description="Disordered" evidence="9">
    <location>
        <begin position="94"/>
        <end position="116"/>
    </location>
</feature>
<feature type="domain" description="Nuclear receptor" evidence="10">
    <location>
        <begin position="290"/>
        <end position="311"/>
    </location>
</feature>
<dbReference type="GO" id="GO:0030154">
    <property type="term" value="P:cell differentiation"/>
    <property type="evidence" value="ECO:0007669"/>
    <property type="project" value="TreeGrafter"/>
</dbReference>
<evidence type="ECO:0000256" key="3">
    <source>
        <dbReference type="ARBA" id="ARBA00022833"/>
    </source>
</evidence>
<dbReference type="InterPro" id="IPR013088">
    <property type="entry name" value="Znf_NHR/GATA"/>
</dbReference>
<name>A0A1I8F697_9PLAT</name>
<dbReference type="PANTHER" id="PTHR24082">
    <property type="entry name" value="NUCLEAR HORMONE RECEPTOR"/>
    <property type="match status" value="1"/>
</dbReference>
<dbReference type="GO" id="GO:0000122">
    <property type="term" value="P:negative regulation of transcription by RNA polymerase II"/>
    <property type="evidence" value="ECO:0007669"/>
    <property type="project" value="TreeGrafter"/>
</dbReference>
<dbReference type="GO" id="GO:0000978">
    <property type="term" value="F:RNA polymerase II cis-regulatory region sequence-specific DNA binding"/>
    <property type="evidence" value="ECO:0007669"/>
    <property type="project" value="TreeGrafter"/>
</dbReference>
<dbReference type="Gene3D" id="3.30.50.10">
    <property type="entry name" value="Erythroid Transcription Factor GATA-1, subunit A"/>
    <property type="match status" value="1"/>
</dbReference>
<dbReference type="InterPro" id="IPR050234">
    <property type="entry name" value="Nuclear_hormone_rcpt_NR1"/>
</dbReference>
<evidence type="ECO:0000256" key="9">
    <source>
        <dbReference type="SAM" id="MobiDB-lite"/>
    </source>
</evidence>
<dbReference type="PANTHER" id="PTHR24082:SF283">
    <property type="entry name" value="NUCLEAR HORMONE RECEPTOR HR96"/>
    <property type="match status" value="1"/>
</dbReference>
<feature type="compositionally biased region" description="Low complexity" evidence="9">
    <location>
        <begin position="222"/>
        <end position="235"/>
    </location>
</feature>
<evidence type="ECO:0000256" key="8">
    <source>
        <dbReference type="ARBA" id="ARBA00023242"/>
    </source>
</evidence>
<evidence type="ECO:0000256" key="2">
    <source>
        <dbReference type="ARBA" id="ARBA00022771"/>
    </source>
</evidence>
<protein>
    <submittedName>
        <fullName evidence="12">Nuclear receptor domain-containing protein</fullName>
    </submittedName>
</protein>
<evidence type="ECO:0000313" key="11">
    <source>
        <dbReference type="Proteomes" id="UP000095280"/>
    </source>
</evidence>
<keyword evidence="11" id="KW-1185">Reference proteome</keyword>
<evidence type="ECO:0000313" key="12">
    <source>
        <dbReference type="WBParaSite" id="maker-unitig_22096-snap-gene-0.2-mRNA-1"/>
    </source>
</evidence>
<feature type="compositionally biased region" description="Low complexity" evidence="9">
    <location>
        <begin position="358"/>
        <end position="369"/>
    </location>
</feature>
<keyword evidence="7" id="KW-0675">Receptor</keyword>
<evidence type="ECO:0000256" key="6">
    <source>
        <dbReference type="ARBA" id="ARBA00023163"/>
    </source>
</evidence>
<feature type="compositionally biased region" description="Low complexity" evidence="9">
    <location>
        <begin position="1"/>
        <end position="16"/>
    </location>
</feature>
<keyword evidence="4" id="KW-0805">Transcription regulation</keyword>
<dbReference type="WBParaSite" id="maker-unitig_22096-snap-gene-0.2-mRNA-1">
    <property type="protein sequence ID" value="maker-unitig_22096-snap-gene-0.2-mRNA-1"/>
    <property type="gene ID" value="maker-unitig_22096-snap-gene-0.2"/>
</dbReference>
<evidence type="ECO:0000256" key="4">
    <source>
        <dbReference type="ARBA" id="ARBA00023015"/>
    </source>
</evidence>
<keyword evidence="1" id="KW-0479">Metal-binding</keyword>
<keyword evidence="3" id="KW-0862">Zinc</keyword>
<dbReference type="Pfam" id="PF00105">
    <property type="entry name" value="zf-C4"/>
    <property type="match status" value="1"/>
</dbReference>
<keyword evidence="6" id="KW-0804">Transcription</keyword>
<keyword evidence="8" id="KW-0539">Nucleus</keyword>
<proteinExistence type="predicted"/>
<feature type="compositionally biased region" description="Basic residues" evidence="9">
    <location>
        <begin position="19"/>
        <end position="31"/>
    </location>
</feature>
<dbReference type="AlphaFoldDB" id="A0A1I8F697"/>
<dbReference type="SUPFAM" id="SSF57716">
    <property type="entry name" value="Glucocorticoid receptor-like (DNA-binding domain)"/>
    <property type="match status" value="1"/>
</dbReference>
<evidence type="ECO:0000256" key="1">
    <source>
        <dbReference type="ARBA" id="ARBA00022723"/>
    </source>
</evidence>
<keyword evidence="5" id="KW-0238">DNA-binding</keyword>
<dbReference type="Proteomes" id="UP000095280">
    <property type="component" value="Unplaced"/>
</dbReference>
<feature type="region of interest" description="Disordered" evidence="9">
    <location>
        <begin position="1"/>
        <end position="31"/>
    </location>
</feature>
<evidence type="ECO:0000256" key="7">
    <source>
        <dbReference type="ARBA" id="ARBA00023170"/>
    </source>
</evidence>
<sequence length="479" mass="52535">MNATPPAESGAPASASRQSTKRRVRACPRRPARRYKAALGHSLVADLEGGAQQASVRCVNLFLERLRQRPGLGVVQQDGLDHRLEQHRRRPLAIRTKGSPGKPADARNRGSSVACPSAPRHKIAASMSSGTQSTTVFFVLTTRPTLAATATSLSSCRWAPSTVEDSRARSRPEFPMQHAGHTALLAACPIKQNSCDLDAQHQLATLKSIQPQKELHFKEEQQQQQQQQQQAAAAASSTPANAQCAETRPWVTISMPSPANPARHFFGGEMRLKQRYKSATSSPAAAWYPVITRKFCPACRLAKCFKVGMKREWILNAAQLQMRRQKTLENRRSRQTDKDCSWRHTAASASGASGGASGARRAAHSSSSHQRPGVGAVPRPELVWAQYRRRRLSGASLSLIKQIERALGDTINGVDQNDSDRILTAAKEGGAAPETPFVITLSFVRRFVKFVKILPEFELIGKQDAGRLIKVREVLPMML</sequence>
<accession>A0A1I8F697</accession>
<dbReference type="InterPro" id="IPR001628">
    <property type="entry name" value="Znf_hrmn_rcpt"/>
</dbReference>
<dbReference type="GO" id="GO:0004879">
    <property type="term" value="F:nuclear receptor activity"/>
    <property type="evidence" value="ECO:0007669"/>
    <property type="project" value="TreeGrafter"/>
</dbReference>
<feature type="compositionally biased region" description="Basic and acidic residues" evidence="9">
    <location>
        <begin position="326"/>
        <end position="342"/>
    </location>
</feature>
<reference evidence="12" key="1">
    <citation type="submission" date="2016-11" db="UniProtKB">
        <authorList>
            <consortium name="WormBaseParasite"/>
        </authorList>
    </citation>
    <scope>IDENTIFICATION</scope>
</reference>